<dbReference type="Gene3D" id="1.20.5.170">
    <property type="match status" value="1"/>
</dbReference>
<dbReference type="GO" id="GO:0033693">
    <property type="term" value="P:neurofilament bundle assembly"/>
    <property type="evidence" value="ECO:0007669"/>
    <property type="project" value="TreeGrafter"/>
</dbReference>
<dbReference type="GO" id="GO:0005882">
    <property type="term" value="C:intermediate filament"/>
    <property type="evidence" value="ECO:0007669"/>
    <property type="project" value="UniProtKB-KW"/>
</dbReference>
<comment type="similarity">
    <text evidence="3">Belongs to the intermediate filament family.</text>
</comment>
<dbReference type="GO" id="GO:0030424">
    <property type="term" value="C:axon"/>
    <property type="evidence" value="ECO:0007669"/>
    <property type="project" value="TreeGrafter"/>
</dbReference>
<evidence type="ECO:0000256" key="5">
    <source>
        <dbReference type="SAM" id="MobiDB-lite"/>
    </source>
</evidence>
<evidence type="ECO:0000256" key="2">
    <source>
        <dbReference type="ARBA" id="ARBA00023054"/>
    </source>
</evidence>
<dbReference type="Gene3D" id="1.20.5.1160">
    <property type="entry name" value="Vasodilator-stimulated phosphoprotein"/>
    <property type="match status" value="1"/>
</dbReference>
<feature type="compositionally biased region" description="Polar residues" evidence="5">
    <location>
        <begin position="425"/>
        <end position="434"/>
    </location>
</feature>
<dbReference type="PROSITE" id="PS00226">
    <property type="entry name" value="IF_ROD_1"/>
    <property type="match status" value="1"/>
</dbReference>
<keyword evidence="8" id="KW-1185">Reference proteome</keyword>
<sequence>MSSLNHDQYFSSSYRRRYVDPGPRVAPRISGGPMASVEMDLSRAAQVSSEFREVRTREKAQLQDLNDRFASFIERVRELEQQNRALESELLVLRQRHGEPSRLRAIYEREVRDLQAAAEEARAEKQAALDRRARLEEALQGLRAQCEDEALGREAAEGRLAEARREADEAALGRAEAEKRADTLLDELAFLRRLHEGECSELQAQARHSAQVSVEMEVVKPDLSSALRDIRAQYERLAARNLQSAEDWFRSKVGVLTESAAHHTDAMRSSRDEVGEYRRQLQSCILEIDACRGINQALEKQLQDVEDKQSAEIDDMQETIGQLENELRAIKSEMARYLKEYQDLLNVKMALEIEIAAYRKLLEGEETRFSVGMSGGMSSAYSHSLSGTTSFGRSAFTNLGCGAPYLFSSRLLSSSLADEVIMASHAQQAEASPTQEEEEEENKEEEEEETQEGEEGGDDEDGGGEKEGKAEEGVEKEGEEEEEKGGEKEGEVEEKGDEEGEKEGGEEEAGEGEALSRLSWLATFCSSTSAQHHLKQPRIAVLKKGEVRIASELSQAISLTPLGRFV</sequence>
<protein>
    <recommendedName>
        <fullName evidence="6">IF rod domain-containing protein</fullName>
    </recommendedName>
</protein>
<dbReference type="PANTHER" id="PTHR45652">
    <property type="entry name" value="GLIAL FIBRILLARY ACIDIC PROTEIN"/>
    <property type="match status" value="1"/>
</dbReference>
<dbReference type="InterPro" id="IPR039008">
    <property type="entry name" value="IF_rod_dom"/>
</dbReference>
<feature type="compositionally biased region" description="Basic and acidic residues" evidence="5">
    <location>
        <begin position="463"/>
        <end position="476"/>
    </location>
</feature>
<gene>
    <name evidence="7" type="ORF">AAFF_G00251990</name>
</gene>
<comment type="caution">
    <text evidence="7">The sequence shown here is derived from an EMBL/GenBank/DDBJ whole genome shotgun (WGS) entry which is preliminary data.</text>
</comment>
<dbReference type="Pfam" id="PF00038">
    <property type="entry name" value="Filament"/>
    <property type="match status" value="1"/>
</dbReference>
<keyword evidence="2 4" id="KW-0175">Coiled coil</keyword>
<dbReference type="Gene3D" id="1.20.5.500">
    <property type="entry name" value="Single helix bin"/>
    <property type="match status" value="1"/>
</dbReference>
<feature type="coiled-coil region" evidence="4">
    <location>
        <begin position="62"/>
        <end position="194"/>
    </location>
</feature>
<dbReference type="EMBL" id="JAINUG010000034">
    <property type="protein sequence ID" value="KAJ8408564.1"/>
    <property type="molecule type" value="Genomic_DNA"/>
</dbReference>
<dbReference type="GO" id="GO:0099160">
    <property type="term" value="C:postsynaptic intermediate filament cytoskeleton"/>
    <property type="evidence" value="ECO:0007669"/>
    <property type="project" value="TreeGrafter"/>
</dbReference>
<dbReference type="Proteomes" id="UP001221898">
    <property type="component" value="Unassembled WGS sequence"/>
</dbReference>
<proteinExistence type="inferred from homology"/>
<dbReference type="PROSITE" id="PS51842">
    <property type="entry name" value="IF_ROD_2"/>
    <property type="match status" value="1"/>
</dbReference>
<evidence type="ECO:0000313" key="8">
    <source>
        <dbReference type="Proteomes" id="UP001221898"/>
    </source>
</evidence>
<dbReference type="InterPro" id="IPR050405">
    <property type="entry name" value="Intermediate_filament"/>
</dbReference>
<feature type="compositionally biased region" description="Acidic residues" evidence="5">
    <location>
        <begin position="435"/>
        <end position="462"/>
    </location>
</feature>
<feature type="region of interest" description="Disordered" evidence="5">
    <location>
        <begin position="425"/>
        <end position="514"/>
    </location>
</feature>
<keyword evidence="1 3" id="KW-0403">Intermediate filament</keyword>
<dbReference type="SUPFAM" id="SSF64593">
    <property type="entry name" value="Intermediate filament protein, coiled coil region"/>
    <property type="match status" value="2"/>
</dbReference>
<reference evidence="7" key="1">
    <citation type="journal article" date="2023" name="Science">
        <title>Genome structures resolve the early diversification of teleost fishes.</title>
        <authorList>
            <person name="Parey E."/>
            <person name="Louis A."/>
            <person name="Montfort J."/>
            <person name="Bouchez O."/>
            <person name="Roques C."/>
            <person name="Iampietro C."/>
            <person name="Lluch J."/>
            <person name="Castinel A."/>
            <person name="Donnadieu C."/>
            <person name="Desvignes T."/>
            <person name="Floi Bucao C."/>
            <person name="Jouanno E."/>
            <person name="Wen M."/>
            <person name="Mejri S."/>
            <person name="Dirks R."/>
            <person name="Jansen H."/>
            <person name="Henkel C."/>
            <person name="Chen W.J."/>
            <person name="Zahm M."/>
            <person name="Cabau C."/>
            <person name="Klopp C."/>
            <person name="Thompson A.W."/>
            <person name="Robinson-Rechavi M."/>
            <person name="Braasch I."/>
            <person name="Lecointre G."/>
            <person name="Bobe J."/>
            <person name="Postlethwait J.H."/>
            <person name="Berthelot C."/>
            <person name="Roest Crollius H."/>
            <person name="Guiguen Y."/>
        </authorList>
    </citation>
    <scope>NUCLEOTIDE SEQUENCE</scope>
    <source>
        <strain evidence="7">NC1722</strain>
    </source>
</reference>
<dbReference type="SMART" id="SM01391">
    <property type="entry name" value="Filament"/>
    <property type="match status" value="1"/>
</dbReference>
<evidence type="ECO:0000256" key="1">
    <source>
        <dbReference type="ARBA" id="ARBA00022754"/>
    </source>
</evidence>
<feature type="compositionally biased region" description="Acidic residues" evidence="5">
    <location>
        <begin position="477"/>
        <end position="511"/>
    </location>
</feature>
<dbReference type="FunFam" id="1.20.5.500:FF:000001">
    <property type="entry name" value="Type II keratin 23"/>
    <property type="match status" value="1"/>
</dbReference>
<evidence type="ECO:0000256" key="3">
    <source>
        <dbReference type="RuleBase" id="RU000685"/>
    </source>
</evidence>
<feature type="coiled-coil region" evidence="4">
    <location>
        <begin position="288"/>
        <end position="368"/>
    </location>
</feature>
<organism evidence="7 8">
    <name type="scientific">Aldrovandia affinis</name>
    <dbReference type="NCBI Taxonomy" id="143900"/>
    <lineage>
        <taxon>Eukaryota</taxon>
        <taxon>Metazoa</taxon>
        <taxon>Chordata</taxon>
        <taxon>Craniata</taxon>
        <taxon>Vertebrata</taxon>
        <taxon>Euteleostomi</taxon>
        <taxon>Actinopterygii</taxon>
        <taxon>Neopterygii</taxon>
        <taxon>Teleostei</taxon>
        <taxon>Notacanthiformes</taxon>
        <taxon>Halosauridae</taxon>
        <taxon>Aldrovandia</taxon>
    </lineage>
</organism>
<evidence type="ECO:0000259" key="6">
    <source>
        <dbReference type="PROSITE" id="PS51842"/>
    </source>
</evidence>
<accession>A0AAD7STI6</accession>
<dbReference type="InterPro" id="IPR018039">
    <property type="entry name" value="IF_conserved"/>
</dbReference>
<dbReference type="PANTHER" id="PTHR45652:SF16">
    <property type="entry name" value="NEUROFILAMENT LIGHT POLYPEPTIDE-LIKE"/>
    <property type="match status" value="1"/>
</dbReference>
<dbReference type="AlphaFoldDB" id="A0AAD7STI6"/>
<name>A0AAD7STI6_9TELE</name>
<evidence type="ECO:0000256" key="4">
    <source>
        <dbReference type="SAM" id="Coils"/>
    </source>
</evidence>
<evidence type="ECO:0000313" key="7">
    <source>
        <dbReference type="EMBL" id="KAJ8408564.1"/>
    </source>
</evidence>
<feature type="domain" description="IF rod" evidence="6">
    <location>
        <begin position="58"/>
        <end position="369"/>
    </location>
</feature>
<dbReference type="GO" id="GO:0005737">
    <property type="term" value="C:cytoplasm"/>
    <property type="evidence" value="ECO:0007669"/>
    <property type="project" value="TreeGrafter"/>
</dbReference>
<dbReference type="GO" id="GO:0099184">
    <property type="term" value="F:structural constituent of postsynaptic intermediate filament cytoskeleton"/>
    <property type="evidence" value="ECO:0007669"/>
    <property type="project" value="TreeGrafter"/>
</dbReference>
<dbReference type="FunFam" id="1.20.5.170:FF:000002">
    <property type="entry name" value="Type I keratin KA11"/>
    <property type="match status" value="1"/>
</dbReference>